<organism evidence="1 2">
    <name type="scientific">Salmonella phage SE5</name>
    <dbReference type="NCBI Taxonomy" id="2575329"/>
    <lineage>
        <taxon>Viruses</taxon>
        <taxon>Duplodnaviria</taxon>
        <taxon>Heunggongvirae</taxon>
        <taxon>Uroviricota</taxon>
        <taxon>Caudoviricetes</taxon>
        <taxon>Andersonviridae</taxon>
        <taxon>Ounavirinae</taxon>
        <taxon>Kolesnikvirus</taxon>
        <taxon>Kolesnikvirus SE5</taxon>
    </lineage>
</organism>
<evidence type="ECO:0000313" key="1">
    <source>
        <dbReference type="EMBL" id="QEG07719.1"/>
    </source>
</evidence>
<accession>A0A5B9N2S6</accession>
<dbReference type="EMBL" id="MK770412">
    <property type="protein sequence ID" value="QEG07719.1"/>
    <property type="molecule type" value="Genomic_DNA"/>
</dbReference>
<proteinExistence type="predicted"/>
<evidence type="ECO:0000313" key="2">
    <source>
        <dbReference type="Proteomes" id="UP000322391"/>
    </source>
</evidence>
<name>A0A5B9N2S6_9CAUD</name>
<reference evidence="1 2" key="1">
    <citation type="submission" date="2019-04" db="EMBL/GenBank/DDBJ databases">
        <title>Salmonella bacteriophage diversity and host specificity revealed by physiological characterization and whole genome sequencing.</title>
        <authorList>
            <person name="Fong K."/>
            <person name="Wang S."/>
            <person name="Delaquis P."/>
            <person name="Tremblay D."/>
            <person name="Moineau S."/>
            <person name="Levesque R."/>
            <person name="Goodridge L."/>
        </authorList>
    </citation>
    <scope>NUCLEOTIDE SEQUENCE [LARGE SCALE GENOMIC DNA]</scope>
</reference>
<keyword evidence="2" id="KW-1185">Reference proteome</keyword>
<dbReference type="Proteomes" id="UP000322391">
    <property type="component" value="Segment"/>
</dbReference>
<protein>
    <submittedName>
        <fullName evidence="1">Uncharacterized protein</fullName>
    </submittedName>
</protein>
<sequence>MARPNDPVVSWATADVDNEGSQLKVAPPSEIQASGLLRGEPMGRQWFNYTLNNLSQYIKYLDSIVNPARGASTATHEIRMSAVQRSDWAASGWKLIKTVTDSTTSTGSIYYYEHTGA</sequence>